<accession>A0A5J4PP28</accession>
<dbReference type="AlphaFoldDB" id="A0A5J4PP28"/>
<evidence type="ECO:0000313" key="1">
    <source>
        <dbReference type="EMBL" id="KAA6310354.1"/>
    </source>
</evidence>
<name>A0A5J4PP28_9ZZZZ</name>
<protein>
    <submittedName>
        <fullName evidence="1">Uncharacterized protein</fullName>
    </submittedName>
</protein>
<feature type="non-terminal residue" evidence="1">
    <location>
        <position position="27"/>
    </location>
</feature>
<comment type="caution">
    <text evidence="1">The sequence shown here is derived from an EMBL/GenBank/DDBJ whole genome shotgun (WGS) entry which is preliminary data.</text>
</comment>
<gene>
    <name evidence="1" type="ORF">EZS27_038328</name>
</gene>
<dbReference type="EMBL" id="SNRY01007467">
    <property type="protein sequence ID" value="KAA6310354.1"/>
    <property type="molecule type" value="Genomic_DNA"/>
</dbReference>
<proteinExistence type="predicted"/>
<organism evidence="1">
    <name type="scientific">termite gut metagenome</name>
    <dbReference type="NCBI Taxonomy" id="433724"/>
    <lineage>
        <taxon>unclassified sequences</taxon>
        <taxon>metagenomes</taxon>
        <taxon>organismal metagenomes</taxon>
    </lineage>
</organism>
<reference evidence="1" key="1">
    <citation type="submission" date="2019-03" db="EMBL/GenBank/DDBJ databases">
        <title>Single cell metagenomics reveals metabolic interactions within the superorganism composed of flagellate Streblomastix strix and complex community of Bacteroidetes bacteria on its surface.</title>
        <authorList>
            <person name="Treitli S.C."/>
            <person name="Kolisko M."/>
            <person name="Husnik F."/>
            <person name="Keeling P."/>
            <person name="Hampl V."/>
        </authorList>
    </citation>
    <scope>NUCLEOTIDE SEQUENCE</scope>
    <source>
        <strain evidence="1">STM</strain>
    </source>
</reference>
<sequence length="27" mass="3175">MKNLTRITLSQQDDSIMYVTDGKQIFQ</sequence>